<feature type="transmembrane region" description="Helical" evidence="1">
    <location>
        <begin position="12"/>
        <end position="33"/>
    </location>
</feature>
<reference evidence="2" key="1">
    <citation type="submission" date="2019-05" db="EMBL/GenBank/DDBJ databases">
        <title>Annotation for the trematode Fasciolopsis buski.</title>
        <authorList>
            <person name="Choi Y.-J."/>
        </authorList>
    </citation>
    <scope>NUCLEOTIDE SEQUENCE</scope>
    <source>
        <strain evidence="2">HT</strain>
        <tissue evidence="2">Whole worm</tissue>
    </source>
</reference>
<name>A0A8E0VHG4_9TREM</name>
<organism evidence="2 3">
    <name type="scientific">Fasciolopsis buskii</name>
    <dbReference type="NCBI Taxonomy" id="27845"/>
    <lineage>
        <taxon>Eukaryota</taxon>
        <taxon>Metazoa</taxon>
        <taxon>Spiralia</taxon>
        <taxon>Lophotrochozoa</taxon>
        <taxon>Platyhelminthes</taxon>
        <taxon>Trematoda</taxon>
        <taxon>Digenea</taxon>
        <taxon>Plagiorchiida</taxon>
        <taxon>Echinostomata</taxon>
        <taxon>Echinostomatoidea</taxon>
        <taxon>Fasciolidae</taxon>
        <taxon>Fasciolopsis</taxon>
    </lineage>
</organism>
<gene>
    <name evidence="2" type="ORF">FBUS_02134</name>
</gene>
<keyword evidence="3" id="KW-1185">Reference proteome</keyword>
<keyword evidence="1" id="KW-0812">Transmembrane</keyword>
<protein>
    <submittedName>
        <fullName evidence="2">Uncharacterized protein</fullName>
    </submittedName>
</protein>
<dbReference type="EMBL" id="LUCM01008391">
    <property type="protein sequence ID" value="KAA0188500.1"/>
    <property type="molecule type" value="Genomic_DNA"/>
</dbReference>
<dbReference type="InterPro" id="IPR007914">
    <property type="entry name" value="UPF0193"/>
</dbReference>
<evidence type="ECO:0000256" key="1">
    <source>
        <dbReference type="SAM" id="Phobius"/>
    </source>
</evidence>
<sequence length="134" mass="15535">MNKLRLYKSRGIFWRLAFANLNVLLPPISALLVPKNAGESEKSRLAHLMTYGVDPLAKPKPVNLTVENPRLAYLRRKLEGVKKTSDDEDRGDDDRFNELIKEVKERREFLSKMTEYGKDGVYRKEIEAEISEVR</sequence>
<evidence type="ECO:0000313" key="2">
    <source>
        <dbReference type="EMBL" id="KAA0188500.1"/>
    </source>
</evidence>
<dbReference type="Proteomes" id="UP000728185">
    <property type="component" value="Unassembled WGS sequence"/>
</dbReference>
<proteinExistence type="predicted"/>
<dbReference type="PANTHER" id="PTHR28348:SF1">
    <property type="entry name" value="UPF0193 PROTEIN EVG1"/>
    <property type="match status" value="1"/>
</dbReference>
<comment type="caution">
    <text evidence="2">The sequence shown here is derived from an EMBL/GenBank/DDBJ whole genome shotgun (WGS) entry which is preliminary data.</text>
</comment>
<keyword evidence="1" id="KW-0472">Membrane</keyword>
<dbReference type="Pfam" id="PF05250">
    <property type="entry name" value="UPF0193"/>
    <property type="match status" value="1"/>
</dbReference>
<dbReference type="AlphaFoldDB" id="A0A8E0VHG4"/>
<accession>A0A8E0VHG4</accession>
<evidence type="ECO:0000313" key="3">
    <source>
        <dbReference type="Proteomes" id="UP000728185"/>
    </source>
</evidence>
<dbReference type="PANTHER" id="PTHR28348">
    <property type="entry name" value="UPF0193 PROTEIN EVG1"/>
    <property type="match status" value="1"/>
</dbReference>
<dbReference type="OrthoDB" id="189770at2759"/>
<keyword evidence="1" id="KW-1133">Transmembrane helix</keyword>